<evidence type="ECO:0000313" key="3">
    <source>
        <dbReference type="EMBL" id="MBE1207457.1"/>
    </source>
</evidence>
<dbReference type="PANTHER" id="PTHR43236:SF1">
    <property type="entry name" value="BLL7220 PROTEIN"/>
    <property type="match status" value="1"/>
</dbReference>
<evidence type="ECO:0000313" key="4">
    <source>
        <dbReference type="Proteomes" id="UP000598227"/>
    </source>
</evidence>
<dbReference type="CDD" id="cd00093">
    <property type="entry name" value="HTH_XRE"/>
    <property type="match status" value="1"/>
</dbReference>
<dbReference type="InterPro" id="IPR001387">
    <property type="entry name" value="Cro/C1-type_HTH"/>
</dbReference>
<dbReference type="SMART" id="SM00530">
    <property type="entry name" value="HTH_XRE"/>
    <property type="match status" value="1"/>
</dbReference>
<protein>
    <submittedName>
        <fullName evidence="3">XRE family transcriptional regulator</fullName>
    </submittedName>
</protein>
<accession>A0ABR9GUV7</accession>
<evidence type="ECO:0000259" key="2">
    <source>
        <dbReference type="PROSITE" id="PS50943"/>
    </source>
</evidence>
<dbReference type="InterPro" id="IPR052345">
    <property type="entry name" value="Rad_response_metalloprotease"/>
</dbReference>
<dbReference type="Proteomes" id="UP000598227">
    <property type="component" value="Unassembled WGS sequence"/>
</dbReference>
<dbReference type="PROSITE" id="PS50943">
    <property type="entry name" value="HTH_CROC1"/>
    <property type="match status" value="1"/>
</dbReference>
<gene>
    <name evidence="3" type="ORF">IHE39_24470</name>
</gene>
<sequence>MSNIFRTTPATPPRVVPERIREAREARGYTVESFAEMLGVTRQAVGQYETGQIAPSAEALSKIIAATGQPPSFFTTNRPRDVGSFGSPFWRGLKRMNKPDRLRIARRLEWAWDIISYIEGFIELPKVNLPVFDWDWETGDEHALERIAGAVRDHWQLGRGPVFHLSKVLEANGVIIIKEPVDCEDMDAVSRWQGGRPFILCSADRDELPRFNFDLAHELGHILLHNGVDVTSENINKIERQANYFAGAFLLPREVFSREVVSTSVHYFLKLKERWRVSVAAMIYRCKELGILSPTQVSYLYRQLSAKGMRKREPLDTAFKTEAPSILVAALDMLIKHGVRTKAEIVDALNLNAQDIEMLCGTEKGFFGETVVQLRLKPNIYA</sequence>
<proteinExistence type="inferred from homology"/>
<dbReference type="SUPFAM" id="SSF47413">
    <property type="entry name" value="lambda repressor-like DNA-binding domains"/>
    <property type="match status" value="1"/>
</dbReference>
<dbReference type="Gene3D" id="1.10.10.2910">
    <property type="match status" value="1"/>
</dbReference>
<feature type="domain" description="HTH cro/C1-type" evidence="2">
    <location>
        <begin position="20"/>
        <end position="74"/>
    </location>
</feature>
<reference evidence="3 4" key="1">
    <citation type="submission" date="2020-09" db="EMBL/GenBank/DDBJ databases">
        <title>Draft Genome Sequence of Aminobacter carboxidus type strain DSM 1086, a soil Gram-negative carboxydobacterium.</title>
        <authorList>
            <person name="Turrini P."/>
            <person name="Tescari M."/>
            <person name="Artuso I."/>
            <person name="Lugli G.A."/>
            <person name="Frangipani E."/>
            <person name="Ventura M."/>
            <person name="Visca P."/>
        </authorList>
    </citation>
    <scope>NUCLEOTIDE SEQUENCE [LARGE SCALE GENOMIC DNA]</scope>
    <source>
        <strain evidence="3 4">DSM 1086</strain>
    </source>
</reference>
<dbReference type="EMBL" id="JACZEP010000010">
    <property type="protein sequence ID" value="MBE1207457.1"/>
    <property type="molecule type" value="Genomic_DNA"/>
</dbReference>
<name>A0ABR9GUV7_9HYPH</name>
<keyword evidence="4" id="KW-1185">Reference proteome</keyword>
<dbReference type="Pfam" id="PF01381">
    <property type="entry name" value="HTH_3"/>
    <property type="match status" value="1"/>
</dbReference>
<dbReference type="RefSeq" id="WP_192568285.1">
    <property type="nucleotide sequence ID" value="NZ_JACZEP010000010.1"/>
</dbReference>
<organism evidence="3 4">
    <name type="scientific">Aminobacter carboxidus</name>
    <dbReference type="NCBI Taxonomy" id="376165"/>
    <lineage>
        <taxon>Bacteria</taxon>
        <taxon>Pseudomonadati</taxon>
        <taxon>Pseudomonadota</taxon>
        <taxon>Alphaproteobacteria</taxon>
        <taxon>Hyphomicrobiales</taxon>
        <taxon>Phyllobacteriaceae</taxon>
        <taxon>Aminobacter</taxon>
    </lineage>
</organism>
<comment type="caution">
    <text evidence="3">The sequence shown here is derived from an EMBL/GenBank/DDBJ whole genome shotgun (WGS) entry which is preliminary data.</text>
</comment>
<dbReference type="Pfam" id="PF06114">
    <property type="entry name" value="Peptidase_M78"/>
    <property type="match status" value="1"/>
</dbReference>
<evidence type="ECO:0000256" key="1">
    <source>
        <dbReference type="ARBA" id="ARBA00007227"/>
    </source>
</evidence>
<dbReference type="PANTHER" id="PTHR43236">
    <property type="entry name" value="ANTITOXIN HIGA1"/>
    <property type="match status" value="1"/>
</dbReference>
<dbReference type="InterPro" id="IPR010359">
    <property type="entry name" value="IrrE_HExxH"/>
</dbReference>
<dbReference type="Gene3D" id="1.10.260.40">
    <property type="entry name" value="lambda repressor-like DNA-binding domains"/>
    <property type="match status" value="1"/>
</dbReference>
<dbReference type="InterPro" id="IPR010982">
    <property type="entry name" value="Lambda_DNA-bd_dom_sf"/>
</dbReference>
<comment type="similarity">
    <text evidence="1">Belongs to the short-chain fatty acyl-CoA assimilation regulator (ScfR) family.</text>
</comment>